<name>A0A5H8RST1_SALET</name>
<gene>
    <name evidence="1" type="ORF">E2Q46_03880</name>
</gene>
<sequence length="73" mass="8829">MTNNELRYVQIPMAEYEAMRKRIARKEGLQFTADELRLLLEKSYPYTSEDVSRHMELRDKIYTVLMEAERNDQ</sequence>
<comment type="caution">
    <text evidence="1">The sequence shown here is derived from an EMBL/GenBank/DDBJ whole genome shotgun (WGS) entry which is preliminary data.</text>
</comment>
<reference evidence="1" key="1">
    <citation type="submission" date="2019-03" db="EMBL/GenBank/DDBJ databases">
        <authorList>
            <person name="Ashton P.M."/>
            <person name="Dallman T."/>
            <person name="Nair S."/>
            <person name="De Pinna E."/>
            <person name="Peters T."/>
            <person name="Grant K."/>
        </authorList>
    </citation>
    <scope>NUCLEOTIDE SEQUENCE</scope>
    <source>
        <strain evidence="1">121460</strain>
    </source>
</reference>
<dbReference type="EMBL" id="AAIFJK010000003">
    <property type="protein sequence ID" value="ECD6441176.1"/>
    <property type="molecule type" value="Genomic_DNA"/>
</dbReference>
<evidence type="ECO:0000313" key="1">
    <source>
        <dbReference type="EMBL" id="ECD6441176.1"/>
    </source>
</evidence>
<proteinExistence type="predicted"/>
<dbReference type="AlphaFoldDB" id="A0A5H8RST1"/>
<accession>A0A5H8RST1</accession>
<protein>
    <submittedName>
        <fullName evidence="1">Uncharacterized protein</fullName>
    </submittedName>
</protein>
<organism evidence="1">
    <name type="scientific">Salmonella enterica subsp. enterica serovar Durham</name>
    <dbReference type="NCBI Taxonomy" id="1954178"/>
    <lineage>
        <taxon>Bacteria</taxon>
        <taxon>Pseudomonadati</taxon>
        <taxon>Pseudomonadota</taxon>
        <taxon>Gammaproteobacteria</taxon>
        <taxon>Enterobacterales</taxon>
        <taxon>Enterobacteriaceae</taxon>
        <taxon>Salmonella</taxon>
    </lineage>
</organism>